<keyword evidence="9" id="KW-1185">Reference proteome</keyword>
<feature type="transmembrane region" description="Helical" evidence="7">
    <location>
        <begin position="100"/>
        <end position="121"/>
    </location>
</feature>
<keyword evidence="5 7" id="KW-0472">Membrane</keyword>
<dbReference type="InterPro" id="IPR001626">
    <property type="entry name" value="ABC_TroCD"/>
</dbReference>
<gene>
    <name evidence="8" type="ORF">AZF04_16820</name>
</gene>
<evidence type="ECO:0000256" key="4">
    <source>
        <dbReference type="ARBA" id="ARBA00022989"/>
    </source>
</evidence>
<name>A0A162ENY7_9BACI</name>
<accession>A0A162ENY7</accession>
<dbReference type="PANTHER" id="PTHR30477">
    <property type="entry name" value="ABC-TRANSPORTER METAL-BINDING PROTEIN"/>
    <property type="match status" value="1"/>
</dbReference>
<feature type="transmembrane region" description="Helical" evidence="7">
    <location>
        <begin position="251"/>
        <end position="271"/>
    </location>
</feature>
<dbReference type="PANTHER" id="PTHR30477:SF22">
    <property type="entry name" value="METAL ABC TRANSPORTER PERMEASE"/>
    <property type="match status" value="1"/>
</dbReference>
<evidence type="ECO:0000256" key="5">
    <source>
        <dbReference type="ARBA" id="ARBA00023136"/>
    </source>
</evidence>
<dbReference type="EMBL" id="LTAO01000007">
    <property type="protein sequence ID" value="KYG33376.1"/>
    <property type="molecule type" value="Genomic_DNA"/>
</dbReference>
<feature type="transmembrane region" description="Helical" evidence="7">
    <location>
        <begin position="14"/>
        <end position="34"/>
    </location>
</feature>
<feature type="transmembrane region" description="Helical" evidence="7">
    <location>
        <begin position="180"/>
        <end position="197"/>
    </location>
</feature>
<proteinExistence type="inferred from homology"/>
<dbReference type="GO" id="GO:0043190">
    <property type="term" value="C:ATP-binding cassette (ABC) transporter complex"/>
    <property type="evidence" value="ECO:0007669"/>
    <property type="project" value="InterPro"/>
</dbReference>
<dbReference type="Proteomes" id="UP000075806">
    <property type="component" value="Unassembled WGS sequence"/>
</dbReference>
<evidence type="ECO:0000313" key="9">
    <source>
        <dbReference type="Proteomes" id="UP000075806"/>
    </source>
</evidence>
<evidence type="ECO:0000256" key="3">
    <source>
        <dbReference type="ARBA" id="ARBA00022692"/>
    </source>
</evidence>
<dbReference type="RefSeq" id="WP_061947916.1">
    <property type="nucleotide sequence ID" value="NZ_LTAO01000007.1"/>
</dbReference>
<reference evidence="8" key="1">
    <citation type="submission" date="2016-02" db="EMBL/GenBank/DDBJ databases">
        <title>Genome sequence of Bacillus trypoxylicola KCTC 13244(T).</title>
        <authorList>
            <person name="Jeong H."/>
            <person name="Park S.-H."/>
            <person name="Choi S.-K."/>
        </authorList>
    </citation>
    <scope>NUCLEOTIDE SEQUENCE [LARGE SCALE GENOMIC DNA]</scope>
    <source>
        <strain evidence="8">KCTC 13244</strain>
    </source>
</reference>
<dbReference type="Gene3D" id="1.10.3470.10">
    <property type="entry name" value="ABC transporter involved in vitamin B12 uptake, BtuC"/>
    <property type="match status" value="1"/>
</dbReference>
<dbReference type="STRING" id="519424.AZF04_16820"/>
<comment type="subcellular location">
    <subcellularLocation>
        <location evidence="6">Cell membrane</location>
        <topology evidence="6">Multi-pass membrane protein</topology>
    </subcellularLocation>
    <subcellularLocation>
        <location evidence="1">Membrane</location>
        <topology evidence="1">Multi-pass membrane protein</topology>
    </subcellularLocation>
</comment>
<keyword evidence="4 7" id="KW-1133">Transmembrane helix</keyword>
<organism evidence="8 9">
    <name type="scientific">Alkalihalobacillus trypoxylicola</name>
    <dbReference type="NCBI Taxonomy" id="519424"/>
    <lineage>
        <taxon>Bacteria</taxon>
        <taxon>Bacillati</taxon>
        <taxon>Bacillota</taxon>
        <taxon>Bacilli</taxon>
        <taxon>Bacillales</taxon>
        <taxon>Bacillaceae</taxon>
        <taxon>Alkalihalobacillus</taxon>
    </lineage>
</organism>
<evidence type="ECO:0000256" key="2">
    <source>
        <dbReference type="ARBA" id="ARBA00008034"/>
    </source>
</evidence>
<dbReference type="OrthoDB" id="9798540at2"/>
<comment type="caution">
    <text evidence="8">The sequence shown here is derived from an EMBL/GenBank/DDBJ whole genome shotgun (WGS) entry which is preliminary data.</text>
</comment>
<dbReference type="InterPro" id="IPR037294">
    <property type="entry name" value="ABC_BtuC-like"/>
</dbReference>
<evidence type="ECO:0000313" key="8">
    <source>
        <dbReference type="EMBL" id="KYG33376.1"/>
    </source>
</evidence>
<comment type="similarity">
    <text evidence="2 6">Belongs to the ABC-3 integral membrane protein family.</text>
</comment>
<feature type="transmembrane region" description="Helical" evidence="7">
    <location>
        <begin position="71"/>
        <end position="88"/>
    </location>
</feature>
<evidence type="ECO:0000256" key="6">
    <source>
        <dbReference type="RuleBase" id="RU003943"/>
    </source>
</evidence>
<keyword evidence="3 6" id="KW-0812">Transmembrane</keyword>
<evidence type="ECO:0000256" key="1">
    <source>
        <dbReference type="ARBA" id="ARBA00004141"/>
    </source>
</evidence>
<dbReference type="Pfam" id="PF00950">
    <property type="entry name" value="ABC-3"/>
    <property type="match status" value="1"/>
</dbReference>
<protein>
    <submittedName>
        <fullName evidence="8">Metal ABC transporter permease</fullName>
    </submittedName>
</protein>
<dbReference type="SUPFAM" id="SSF81345">
    <property type="entry name" value="ABC transporter involved in vitamin B12 uptake, BtuC"/>
    <property type="match status" value="1"/>
</dbReference>
<evidence type="ECO:0000256" key="7">
    <source>
        <dbReference type="SAM" id="Phobius"/>
    </source>
</evidence>
<dbReference type="AlphaFoldDB" id="A0A162ENY7"/>
<feature type="transmembrane region" description="Helical" evidence="7">
    <location>
        <begin position="141"/>
        <end position="159"/>
    </location>
</feature>
<dbReference type="GO" id="GO:0010043">
    <property type="term" value="P:response to zinc ion"/>
    <property type="evidence" value="ECO:0007669"/>
    <property type="project" value="TreeGrafter"/>
</dbReference>
<feature type="transmembrane region" description="Helical" evidence="7">
    <location>
        <begin position="227"/>
        <end position="245"/>
    </location>
</feature>
<sequence>MIEVFFQFDFLRNALFSGILVGIIAPMIGVFLVVKRMSLIADALSHITLTGIAFHLLLASFFVSLAPFDPIYMGVVFAILGAIFIDKLRKVYEHFKELSIPIILSLGIGVGVIFISMANGFNTDLFAYLFGSIAAVGQNDLLVIMVVSIFTVISLILFYKEWFFLAFDSEQAQTSGISKNWLDLIFTIIVALVIAAAIRIVGILLISALMTLPVSAAIQWSKSFKQMFIYSIIFGELSVLIGLFLGYHLNLAPGGVIVVVGGLFLFGSILAKKILNKYNISFKGVKTSKAE</sequence>
<dbReference type="CDD" id="cd06550">
    <property type="entry name" value="TM_ABC_iron-siderophores_like"/>
    <property type="match status" value="1"/>
</dbReference>
<dbReference type="GO" id="GO:0055085">
    <property type="term" value="P:transmembrane transport"/>
    <property type="evidence" value="ECO:0007669"/>
    <property type="project" value="InterPro"/>
</dbReference>
<keyword evidence="6" id="KW-0813">Transport</keyword>